<dbReference type="AlphaFoldDB" id="A0A6J8CFP7"/>
<evidence type="ECO:0000313" key="7">
    <source>
        <dbReference type="Proteomes" id="UP000507470"/>
    </source>
</evidence>
<dbReference type="Gene3D" id="3.30.40.10">
    <property type="entry name" value="Zinc/RING finger domain, C3HC4 (zinc finger)"/>
    <property type="match status" value="1"/>
</dbReference>
<dbReference type="GO" id="GO:0008270">
    <property type="term" value="F:zinc ion binding"/>
    <property type="evidence" value="ECO:0007669"/>
    <property type="project" value="UniProtKB-KW"/>
</dbReference>
<evidence type="ECO:0000259" key="5">
    <source>
        <dbReference type="PROSITE" id="PS50089"/>
    </source>
</evidence>
<dbReference type="OrthoDB" id="6160856at2759"/>
<reference evidence="6 7" key="1">
    <citation type="submission" date="2020-06" db="EMBL/GenBank/DDBJ databases">
        <authorList>
            <person name="Li R."/>
            <person name="Bekaert M."/>
        </authorList>
    </citation>
    <scope>NUCLEOTIDE SEQUENCE [LARGE SCALE GENOMIC DNA]</scope>
    <source>
        <strain evidence="7">wild</strain>
    </source>
</reference>
<evidence type="ECO:0000256" key="4">
    <source>
        <dbReference type="PROSITE-ProRule" id="PRU00175"/>
    </source>
</evidence>
<keyword evidence="2 4" id="KW-0863">Zinc-finger</keyword>
<dbReference type="InterPro" id="IPR052667">
    <property type="entry name" value="E3_ubiquitin-ligase_RING"/>
</dbReference>
<accession>A0A6J8CFP7</accession>
<keyword evidence="7" id="KW-1185">Reference proteome</keyword>
<keyword evidence="1" id="KW-0479">Metal-binding</keyword>
<dbReference type="EC" id="2.3.2.27" evidence="6"/>
<dbReference type="PROSITE" id="PS00518">
    <property type="entry name" value="ZF_RING_1"/>
    <property type="match status" value="1"/>
</dbReference>
<dbReference type="InterPro" id="IPR013083">
    <property type="entry name" value="Znf_RING/FYVE/PHD"/>
</dbReference>
<dbReference type="EMBL" id="CACVKT020005272">
    <property type="protein sequence ID" value="CAC5394316.1"/>
    <property type="molecule type" value="Genomic_DNA"/>
</dbReference>
<evidence type="ECO:0000256" key="3">
    <source>
        <dbReference type="ARBA" id="ARBA00022833"/>
    </source>
</evidence>
<protein>
    <submittedName>
        <fullName evidence="6">TRIM25</fullName>
        <ecNumber evidence="6">2.3.2.27</ecNumber>
    </submittedName>
</protein>
<organism evidence="6 7">
    <name type="scientific">Mytilus coruscus</name>
    <name type="common">Sea mussel</name>
    <dbReference type="NCBI Taxonomy" id="42192"/>
    <lineage>
        <taxon>Eukaryota</taxon>
        <taxon>Metazoa</taxon>
        <taxon>Spiralia</taxon>
        <taxon>Lophotrochozoa</taxon>
        <taxon>Mollusca</taxon>
        <taxon>Bivalvia</taxon>
        <taxon>Autobranchia</taxon>
        <taxon>Pteriomorphia</taxon>
        <taxon>Mytilida</taxon>
        <taxon>Mytiloidea</taxon>
        <taxon>Mytilidae</taxon>
        <taxon>Mytilinae</taxon>
        <taxon>Mytilus</taxon>
    </lineage>
</organism>
<keyword evidence="6" id="KW-0012">Acyltransferase</keyword>
<dbReference type="InterPro" id="IPR001841">
    <property type="entry name" value="Znf_RING"/>
</dbReference>
<dbReference type="InterPro" id="IPR017907">
    <property type="entry name" value="Znf_RING_CS"/>
</dbReference>
<proteinExistence type="predicted"/>
<keyword evidence="3" id="KW-0862">Zinc</keyword>
<evidence type="ECO:0000313" key="6">
    <source>
        <dbReference type="EMBL" id="CAC5394316.1"/>
    </source>
</evidence>
<sequence>MHSELFLSEGSLVSCDSNCSQSTLNEPSMFSFKSGIKTNNVYYENDACIICLERYDDKVHNPLILPCGHMFCAVCIRMMAKKRRFKSIRCPVDREKHHITKDVSRADSSLRTFDTEAQTIHMSDILSLSNIDQSFNDQQIQLNQHTIEYLDSWYAHGVQQSLELSSWEPNEHHSLQSYWER</sequence>
<keyword evidence="6" id="KW-0808">Transferase</keyword>
<dbReference type="Pfam" id="PF13445">
    <property type="entry name" value="zf-RING_UBOX"/>
    <property type="match status" value="1"/>
</dbReference>
<dbReference type="PANTHER" id="PTHR47156">
    <property type="entry name" value="PROTEIN CBG20824"/>
    <property type="match status" value="1"/>
</dbReference>
<dbReference type="PANTHER" id="PTHR47156:SF10">
    <property type="entry name" value="E3 UBIQUITIN-PROTEIN LIGASE TRIM-21-RELATED"/>
    <property type="match status" value="1"/>
</dbReference>
<dbReference type="SMART" id="SM00184">
    <property type="entry name" value="RING"/>
    <property type="match status" value="1"/>
</dbReference>
<dbReference type="InterPro" id="IPR027370">
    <property type="entry name" value="Znf-RING_euk"/>
</dbReference>
<evidence type="ECO:0000256" key="2">
    <source>
        <dbReference type="ARBA" id="ARBA00022771"/>
    </source>
</evidence>
<dbReference type="SUPFAM" id="SSF57850">
    <property type="entry name" value="RING/U-box"/>
    <property type="match status" value="1"/>
</dbReference>
<dbReference type="PROSITE" id="PS50089">
    <property type="entry name" value="ZF_RING_2"/>
    <property type="match status" value="1"/>
</dbReference>
<gene>
    <name evidence="6" type="ORF">MCOR_29073</name>
</gene>
<dbReference type="Proteomes" id="UP000507470">
    <property type="component" value="Unassembled WGS sequence"/>
</dbReference>
<feature type="domain" description="RING-type" evidence="5">
    <location>
        <begin position="48"/>
        <end position="94"/>
    </location>
</feature>
<evidence type="ECO:0000256" key="1">
    <source>
        <dbReference type="ARBA" id="ARBA00022723"/>
    </source>
</evidence>
<dbReference type="GO" id="GO:0061630">
    <property type="term" value="F:ubiquitin protein ligase activity"/>
    <property type="evidence" value="ECO:0007669"/>
    <property type="project" value="UniProtKB-EC"/>
</dbReference>
<name>A0A6J8CFP7_MYTCO</name>